<protein>
    <submittedName>
        <fullName evidence="2">Uncharacterized protein</fullName>
    </submittedName>
</protein>
<comment type="caution">
    <text evidence="2">The sequence shown here is derived from an EMBL/GenBank/DDBJ whole genome shotgun (WGS) entry which is preliminary data.</text>
</comment>
<sequence>KLHLLIKIVTRWKYDLVLIIGDSFRILLLKMKKLFVINNLAKFRFVRFGISLLPIVIILFGISLIWQIFITYEILDDPSEKITAVIGSIGIMFGAVQLILSTIIRRREFYRQIRYNEYKRITDLIQSFVNTINDNMKLEPDLVILEKQVMNLYNELSATLYLSNVKLFPGIESEESGKGVRETAEEIVQEISKSRKSYQKLPAESQDQNPITALSELNIKMSWHNEMHRLLEKLVPHKYELFKYIEKFI</sequence>
<reference evidence="2" key="1">
    <citation type="journal article" date="2015" name="Nature">
        <title>Complex archaea that bridge the gap between prokaryotes and eukaryotes.</title>
        <authorList>
            <person name="Spang A."/>
            <person name="Saw J.H."/>
            <person name="Jorgensen S.L."/>
            <person name="Zaremba-Niedzwiedzka K."/>
            <person name="Martijn J."/>
            <person name="Lind A.E."/>
            <person name="van Eijk R."/>
            <person name="Schleper C."/>
            <person name="Guy L."/>
            <person name="Ettema T.J."/>
        </authorList>
    </citation>
    <scope>NUCLEOTIDE SEQUENCE</scope>
</reference>
<accession>A0A0F9CJS4</accession>
<keyword evidence="1" id="KW-0812">Transmembrane</keyword>
<gene>
    <name evidence="2" type="ORF">LCGC14_2316160</name>
</gene>
<feature type="transmembrane region" description="Helical" evidence="1">
    <location>
        <begin position="82"/>
        <end position="104"/>
    </location>
</feature>
<name>A0A0F9CJS4_9ZZZZ</name>
<feature type="non-terminal residue" evidence="2">
    <location>
        <position position="1"/>
    </location>
</feature>
<keyword evidence="1" id="KW-0472">Membrane</keyword>
<dbReference type="AlphaFoldDB" id="A0A0F9CJS4"/>
<dbReference type="EMBL" id="LAZR01032978">
    <property type="protein sequence ID" value="KKL49374.1"/>
    <property type="molecule type" value="Genomic_DNA"/>
</dbReference>
<organism evidence="2">
    <name type="scientific">marine sediment metagenome</name>
    <dbReference type="NCBI Taxonomy" id="412755"/>
    <lineage>
        <taxon>unclassified sequences</taxon>
        <taxon>metagenomes</taxon>
        <taxon>ecological metagenomes</taxon>
    </lineage>
</organism>
<keyword evidence="1" id="KW-1133">Transmembrane helix</keyword>
<evidence type="ECO:0000313" key="2">
    <source>
        <dbReference type="EMBL" id="KKL49374.1"/>
    </source>
</evidence>
<proteinExistence type="predicted"/>
<feature type="transmembrane region" description="Helical" evidence="1">
    <location>
        <begin position="50"/>
        <end position="70"/>
    </location>
</feature>
<evidence type="ECO:0000256" key="1">
    <source>
        <dbReference type="SAM" id="Phobius"/>
    </source>
</evidence>